<sequence>MGGRLYRLGNSAFKMCIGVQSLEIDQPNIPAIAISHGIRFPSTTFRLFYRVSPATSLTKSTADMMPYNWPPSSRTSIR</sequence>
<gene>
    <name evidence="1" type="ORF">Pr1d_48450</name>
</gene>
<dbReference type="AlphaFoldDB" id="A0A5B9QHS4"/>
<evidence type="ECO:0000313" key="1">
    <source>
        <dbReference type="EMBL" id="QEG37499.1"/>
    </source>
</evidence>
<name>A0A5B9QHS4_9BACT</name>
<evidence type="ECO:0000313" key="2">
    <source>
        <dbReference type="Proteomes" id="UP000323917"/>
    </source>
</evidence>
<dbReference type="KEGG" id="bgok:Pr1d_48450"/>
<organism evidence="1 2">
    <name type="scientific">Bythopirellula goksoeyrii</name>
    <dbReference type="NCBI Taxonomy" id="1400387"/>
    <lineage>
        <taxon>Bacteria</taxon>
        <taxon>Pseudomonadati</taxon>
        <taxon>Planctomycetota</taxon>
        <taxon>Planctomycetia</taxon>
        <taxon>Pirellulales</taxon>
        <taxon>Lacipirellulaceae</taxon>
        <taxon>Bythopirellula</taxon>
    </lineage>
</organism>
<accession>A0A5B9QHS4</accession>
<dbReference type="Proteomes" id="UP000323917">
    <property type="component" value="Chromosome"/>
</dbReference>
<proteinExistence type="predicted"/>
<reference evidence="1 2" key="1">
    <citation type="submission" date="2019-08" db="EMBL/GenBank/DDBJ databases">
        <title>Deep-cultivation of Planctomycetes and their phenomic and genomic characterization uncovers novel biology.</title>
        <authorList>
            <person name="Wiegand S."/>
            <person name="Jogler M."/>
            <person name="Boedeker C."/>
            <person name="Pinto D."/>
            <person name="Vollmers J."/>
            <person name="Rivas-Marin E."/>
            <person name="Kohn T."/>
            <person name="Peeters S.H."/>
            <person name="Heuer A."/>
            <person name="Rast P."/>
            <person name="Oberbeckmann S."/>
            <person name="Bunk B."/>
            <person name="Jeske O."/>
            <person name="Meyerdierks A."/>
            <person name="Storesund J.E."/>
            <person name="Kallscheuer N."/>
            <person name="Luecker S."/>
            <person name="Lage O.M."/>
            <person name="Pohl T."/>
            <person name="Merkel B.J."/>
            <person name="Hornburger P."/>
            <person name="Mueller R.-W."/>
            <person name="Bruemmer F."/>
            <person name="Labrenz M."/>
            <person name="Spormann A.M."/>
            <person name="Op den Camp H."/>
            <person name="Overmann J."/>
            <person name="Amann R."/>
            <person name="Jetten M.S.M."/>
            <person name="Mascher T."/>
            <person name="Medema M.H."/>
            <person name="Devos D.P."/>
            <person name="Kaster A.-K."/>
            <person name="Ovreas L."/>
            <person name="Rohde M."/>
            <person name="Galperin M.Y."/>
            <person name="Jogler C."/>
        </authorList>
    </citation>
    <scope>NUCLEOTIDE SEQUENCE [LARGE SCALE GENOMIC DNA]</scope>
    <source>
        <strain evidence="1 2">Pr1d</strain>
    </source>
</reference>
<dbReference type="EMBL" id="CP042913">
    <property type="protein sequence ID" value="QEG37499.1"/>
    <property type="molecule type" value="Genomic_DNA"/>
</dbReference>
<keyword evidence="2" id="KW-1185">Reference proteome</keyword>
<protein>
    <submittedName>
        <fullName evidence="1">Uncharacterized protein</fullName>
    </submittedName>
</protein>